<organism evidence="1 2">
    <name type="scientific">Lindgomyces ingoldianus</name>
    <dbReference type="NCBI Taxonomy" id="673940"/>
    <lineage>
        <taxon>Eukaryota</taxon>
        <taxon>Fungi</taxon>
        <taxon>Dikarya</taxon>
        <taxon>Ascomycota</taxon>
        <taxon>Pezizomycotina</taxon>
        <taxon>Dothideomycetes</taxon>
        <taxon>Pleosporomycetidae</taxon>
        <taxon>Pleosporales</taxon>
        <taxon>Lindgomycetaceae</taxon>
        <taxon>Lindgomyces</taxon>
    </lineage>
</organism>
<reference evidence="1" key="1">
    <citation type="journal article" date="2020" name="Stud. Mycol.">
        <title>101 Dothideomycetes genomes: a test case for predicting lifestyles and emergence of pathogens.</title>
        <authorList>
            <person name="Haridas S."/>
            <person name="Albert R."/>
            <person name="Binder M."/>
            <person name="Bloem J."/>
            <person name="Labutti K."/>
            <person name="Salamov A."/>
            <person name="Andreopoulos B."/>
            <person name="Baker S."/>
            <person name="Barry K."/>
            <person name="Bills G."/>
            <person name="Bluhm B."/>
            <person name="Cannon C."/>
            <person name="Castanera R."/>
            <person name="Culley D."/>
            <person name="Daum C."/>
            <person name="Ezra D."/>
            <person name="Gonzalez J."/>
            <person name="Henrissat B."/>
            <person name="Kuo A."/>
            <person name="Liang C."/>
            <person name="Lipzen A."/>
            <person name="Lutzoni F."/>
            <person name="Magnuson J."/>
            <person name="Mondo S."/>
            <person name="Nolan M."/>
            <person name="Ohm R."/>
            <person name="Pangilinan J."/>
            <person name="Park H.-J."/>
            <person name="Ramirez L."/>
            <person name="Alfaro M."/>
            <person name="Sun H."/>
            <person name="Tritt A."/>
            <person name="Yoshinaga Y."/>
            <person name="Zwiers L.-H."/>
            <person name="Turgeon B."/>
            <person name="Goodwin S."/>
            <person name="Spatafora J."/>
            <person name="Crous P."/>
            <person name="Grigoriev I."/>
        </authorList>
    </citation>
    <scope>NUCLEOTIDE SEQUENCE</scope>
    <source>
        <strain evidence="1">ATCC 200398</strain>
    </source>
</reference>
<name>A0ACB6QJV7_9PLEO</name>
<accession>A0ACB6QJV7</accession>
<comment type="caution">
    <text evidence="1">The sequence shown here is derived from an EMBL/GenBank/DDBJ whole genome shotgun (WGS) entry which is preliminary data.</text>
</comment>
<evidence type="ECO:0000313" key="1">
    <source>
        <dbReference type="EMBL" id="KAF2467223.1"/>
    </source>
</evidence>
<keyword evidence="2" id="KW-1185">Reference proteome</keyword>
<gene>
    <name evidence="1" type="ORF">BDR25DRAFT_395353</name>
</gene>
<dbReference type="Proteomes" id="UP000799755">
    <property type="component" value="Unassembled WGS sequence"/>
</dbReference>
<protein>
    <submittedName>
        <fullName evidence="1">Uncharacterized protein</fullName>
    </submittedName>
</protein>
<evidence type="ECO:0000313" key="2">
    <source>
        <dbReference type="Proteomes" id="UP000799755"/>
    </source>
</evidence>
<sequence length="104" mass="10621">MNRSISGRPEPPEGPRIGPDLDLAPTMPRPLLLPLFPHVQSPHALPYASEWIPTAFGPIVLPAPGRLAGGGRRGLAGGGRRPAGSAAPQSGGTQAGGSFGFIKL</sequence>
<proteinExistence type="predicted"/>
<dbReference type="EMBL" id="MU003521">
    <property type="protein sequence ID" value="KAF2467223.1"/>
    <property type="molecule type" value="Genomic_DNA"/>
</dbReference>